<feature type="binding site" evidence="14">
    <location>
        <position position="138"/>
    </location>
    <ligand>
        <name>4-amino-2-methyl-5-(diphosphooxymethyl)pyrimidine</name>
        <dbReference type="ChEBI" id="CHEBI:57841"/>
    </ligand>
</feature>
<feature type="binding site" evidence="14">
    <location>
        <position position="166"/>
    </location>
    <ligand>
        <name>2-[(2R,5Z)-2-carboxy-4-methylthiazol-5(2H)-ylidene]ethyl phosphate</name>
        <dbReference type="ChEBI" id="CHEBI:62899"/>
    </ligand>
</feature>
<keyword evidence="4 14" id="KW-0808">Transferase</keyword>
<dbReference type="AlphaFoldDB" id="A0A1T4JRY3"/>
<dbReference type="InterPro" id="IPR036206">
    <property type="entry name" value="ThiamineP_synth_sf"/>
</dbReference>
<evidence type="ECO:0000256" key="11">
    <source>
        <dbReference type="ARBA" id="ARBA00047334"/>
    </source>
</evidence>
<evidence type="ECO:0000256" key="14">
    <source>
        <dbReference type="HAMAP-Rule" id="MF_00097"/>
    </source>
</evidence>
<evidence type="ECO:0000256" key="10">
    <source>
        <dbReference type="ARBA" id="ARBA00022977"/>
    </source>
</evidence>
<feature type="binding site" evidence="14">
    <location>
        <position position="71"/>
    </location>
    <ligand>
        <name>Mg(2+)</name>
        <dbReference type="ChEBI" id="CHEBI:18420"/>
    </ligand>
</feature>
<feature type="binding site" evidence="14">
    <location>
        <position position="70"/>
    </location>
    <ligand>
        <name>4-amino-2-methyl-5-(diphosphooxymethyl)pyrimidine</name>
        <dbReference type="ChEBI" id="CHEBI:57841"/>
    </ligand>
</feature>
<dbReference type="InterPro" id="IPR034291">
    <property type="entry name" value="TMP_synthase"/>
</dbReference>
<feature type="binding site" evidence="14">
    <location>
        <begin position="135"/>
        <end position="137"/>
    </location>
    <ligand>
        <name>2-[(2R,5Z)-2-carboxy-4-methylthiazol-5(2H)-ylidene]ethyl phosphate</name>
        <dbReference type="ChEBI" id="CHEBI:62899"/>
    </ligand>
</feature>
<accession>A0A1T4JRY3</accession>
<evidence type="ECO:0000256" key="15">
    <source>
        <dbReference type="HAMAP-Rule" id="MF_00228"/>
    </source>
</evidence>
<keyword evidence="9 14" id="KW-0460">Magnesium</keyword>
<feature type="binding site" evidence="15">
    <location>
        <position position="378"/>
    </location>
    <ligand>
        <name>ATP</name>
        <dbReference type="ChEBI" id="CHEBI:30616"/>
    </ligand>
</feature>
<proteinExistence type="inferred from homology"/>
<feature type="domain" description="Thiamine phosphate synthase/TenI" evidence="16">
    <location>
        <begin position="8"/>
        <end position="189"/>
    </location>
</feature>
<dbReference type="GO" id="GO:0004417">
    <property type="term" value="F:hydroxyethylthiazole kinase activity"/>
    <property type="evidence" value="ECO:0007669"/>
    <property type="project" value="UniProtKB-UniRule"/>
</dbReference>
<keyword evidence="5 14" id="KW-0479">Metal-binding</keyword>
<dbReference type="GO" id="GO:0009228">
    <property type="term" value="P:thiamine biosynthetic process"/>
    <property type="evidence" value="ECO:0007669"/>
    <property type="project" value="UniProtKB-KW"/>
</dbReference>
<dbReference type="EMBL" id="FUWX01000004">
    <property type="protein sequence ID" value="SJZ32875.1"/>
    <property type="molecule type" value="Genomic_DNA"/>
</dbReference>
<evidence type="ECO:0000256" key="3">
    <source>
        <dbReference type="ARBA" id="ARBA00005165"/>
    </source>
</evidence>
<keyword evidence="8 15" id="KW-0067">ATP-binding</keyword>
<evidence type="ECO:0000256" key="9">
    <source>
        <dbReference type="ARBA" id="ARBA00022842"/>
    </source>
</evidence>
<feature type="binding site" evidence="14">
    <location>
        <position position="109"/>
    </location>
    <ligand>
        <name>4-amino-2-methyl-5-(diphosphooxymethyl)pyrimidine</name>
        <dbReference type="ChEBI" id="CHEBI:57841"/>
    </ligand>
</feature>
<dbReference type="NCBIfam" id="NF006830">
    <property type="entry name" value="PRK09355.1"/>
    <property type="match status" value="1"/>
</dbReference>
<feature type="binding site" evidence="15">
    <location>
        <position position="330"/>
    </location>
    <ligand>
        <name>ATP</name>
        <dbReference type="ChEBI" id="CHEBI:30616"/>
    </ligand>
</feature>
<dbReference type="Pfam" id="PF02581">
    <property type="entry name" value="TMP-TENI"/>
    <property type="match status" value="1"/>
</dbReference>
<dbReference type="SUPFAM" id="SSF53613">
    <property type="entry name" value="Ribokinase-like"/>
    <property type="match status" value="1"/>
</dbReference>
<dbReference type="PRINTS" id="PR01099">
    <property type="entry name" value="HYETHTZKNASE"/>
</dbReference>
<feature type="binding site" evidence="14">
    <location>
        <begin position="38"/>
        <end position="42"/>
    </location>
    <ligand>
        <name>4-amino-2-methyl-5-(diphosphooxymethyl)pyrimidine</name>
        <dbReference type="ChEBI" id="CHEBI:57841"/>
    </ligand>
</feature>
<dbReference type="Gene3D" id="3.20.20.70">
    <property type="entry name" value="Aldolase class I"/>
    <property type="match status" value="1"/>
</dbReference>
<feature type="binding site" evidence="15">
    <location>
        <position position="405"/>
    </location>
    <ligand>
        <name>substrate</name>
    </ligand>
</feature>
<evidence type="ECO:0000313" key="17">
    <source>
        <dbReference type="EMBL" id="SJZ32875.1"/>
    </source>
</evidence>
<dbReference type="CDD" id="cd01170">
    <property type="entry name" value="THZ_kinase"/>
    <property type="match status" value="1"/>
</dbReference>
<comment type="function">
    <text evidence="14">Condenses 4-methyl-5-(beta-hydroxyethyl)thiazole monophosphate (THZ-P) and 2-methyl-4-amino-5-hydroxymethyl pyrimidine pyrophosphate (HMP-PP) to form thiamine monophosphate (TMP).</text>
</comment>
<dbReference type="PANTHER" id="PTHR20857:SF23">
    <property type="entry name" value="THIAMINE BIOSYNTHETIC BIFUNCTIONAL ENZYME"/>
    <property type="match status" value="1"/>
</dbReference>
<dbReference type="GO" id="GO:0000287">
    <property type="term" value="F:magnesium ion binding"/>
    <property type="evidence" value="ECO:0007669"/>
    <property type="project" value="UniProtKB-UniRule"/>
</dbReference>
<dbReference type="PANTHER" id="PTHR20857">
    <property type="entry name" value="THIAMINE-PHOSPHATE PYROPHOSPHORYLASE"/>
    <property type="match status" value="1"/>
</dbReference>
<comment type="pathway">
    <text evidence="3 14">Cofactor biosynthesis; thiamine diphosphate biosynthesis; thiamine phosphate from 4-amino-2-methyl-5-diphosphomethylpyrimidine and 4-methyl-5-(2-phosphoethyl)-thiazole: step 1/1.</text>
</comment>
<evidence type="ECO:0000256" key="8">
    <source>
        <dbReference type="ARBA" id="ARBA00022840"/>
    </source>
</evidence>
<dbReference type="GO" id="GO:0005737">
    <property type="term" value="C:cytoplasm"/>
    <property type="evidence" value="ECO:0007669"/>
    <property type="project" value="TreeGrafter"/>
</dbReference>
<sequence length="479" mass="52831">MNKKIYNLCLVTDRDILNGKSLEKAVEDSILGGATMIQLREKNICENEFIEIGKKIKKITDKYNIPLLINDKVNVALEIDANGVHLGQDDMNPVKAREILGENKIIGLSISTLEEFKKSKEYPVDYYGVGPIYPTTSKSDAQKPMGLEGLKELSKLTDKPLMAIGGITEENTLEILENGGDGIAVISNILKDENVKRNTKKLKTIFEKKELMEKVAGKIEKLRDRNPLIYHLTNMVTINDCANVTLGIGASPLMSFSEEELEDIIKISEALVLNIGTMDKEMVSMAVKMGKMGNKYKKPIVFDPVGAGATKARKELVEKLMENIKFSVVKGNLAEIKSILNFESESKGVDSLDFSLEDEILKVGKEFYEKYNTVLCITGKNDYIFSKENIIKIQNGHENMGKVTGTGCMTGSLIGSFLGGGETDFLSGILGVGIMGIAGEMGQEESKYLGTGTLRVKIIDKISKMNSKIFLENIKLESI</sequence>
<evidence type="ECO:0000256" key="6">
    <source>
        <dbReference type="ARBA" id="ARBA00022741"/>
    </source>
</evidence>
<evidence type="ECO:0000256" key="2">
    <source>
        <dbReference type="ARBA" id="ARBA00004868"/>
    </source>
</evidence>
<dbReference type="InterPro" id="IPR022998">
    <property type="entry name" value="ThiamineP_synth_TenI"/>
</dbReference>
<keyword evidence="18" id="KW-1185">Reference proteome</keyword>
<dbReference type="HAMAP" id="MF_00097">
    <property type="entry name" value="TMP_synthase"/>
    <property type="match status" value="1"/>
</dbReference>
<dbReference type="EC" id="2.7.1.50" evidence="15"/>
<comment type="function">
    <text evidence="15">Catalyzes the phosphorylation of the hydroxyl group of 4-methyl-5-beta-hydroxyethylthiazole (THZ).</text>
</comment>
<keyword evidence="10 14" id="KW-0784">Thiamine biosynthesis</keyword>
<comment type="catalytic activity">
    <reaction evidence="12 14">
        <text>2-(2-carboxy-4-methylthiazol-5-yl)ethyl phosphate + 4-amino-2-methyl-5-(diphosphooxymethyl)pyrimidine + 2 H(+) = thiamine phosphate + CO2 + diphosphate</text>
        <dbReference type="Rhea" id="RHEA:47848"/>
        <dbReference type="ChEBI" id="CHEBI:15378"/>
        <dbReference type="ChEBI" id="CHEBI:16526"/>
        <dbReference type="ChEBI" id="CHEBI:33019"/>
        <dbReference type="ChEBI" id="CHEBI:37575"/>
        <dbReference type="ChEBI" id="CHEBI:57841"/>
        <dbReference type="ChEBI" id="CHEBI:62890"/>
        <dbReference type="EC" id="2.5.1.3"/>
    </reaction>
</comment>
<dbReference type="InterPro" id="IPR000417">
    <property type="entry name" value="Hyethyz_kinase"/>
</dbReference>
<dbReference type="RefSeq" id="WP_200803110.1">
    <property type="nucleotide sequence ID" value="NZ_FUWX01000004.1"/>
</dbReference>
<organism evidence="17 18">
    <name type="scientific">Cetobacterium ceti</name>
    <dbReference type="NCBI Taxonomy" id="180163"/>
    <lineage>
        <taxon>Bacteria</taxon>
        <taxon>Fusobacteriati</taxon>
        <taxon>Fusobacteriota</taxon>
        <taxon>Fusobacteriia</taxon>
        <taxon>Fusobacteriales</taxon>
        <taxon>Fusobacteriaceae</taxon>
        <taxon>Cetobacterium</taxon>
    </lineage>
</organism>
<comment type="cofactor">
    <cofactor evidence="14">
        <name>Mg(2+)</name>
        <dbReference type="ChEBI" id="CHEBI:18420"/>
    </cofactor>
    <text evidence="14">Binds 1 Mg(2+) ion per subunit.</text>
</comment>
<evidence type="ECO:0000256" key="4">
    <source>
        <dbReference type="ARBA" id="ARBA00022679"/>
    </source>
</evidence>
<dbReference type="STRING" id="180163.SAMN02745174_00023"/>
<reference evidence="17 18" key="1">
    <citation type="submission" date="2017-02" db="EMBL/GenBank/DDBJ databases">
        <authorList>
            <person name="Peterson S.W."/>
        </authorList>
    </citation>
    <scope>NUCLEOTIDE SEQUENCE [LARGE SCALE GENOMIC DNA]</scope>
    <source>
        <strain evidence="17 18">ATCC 700028</strain>
    </source>
</reference>
<evidence type="ECO:0000256" key="13">
    <source>
        <dbReference type="ARBA" id="ARBA00047883"/>
    </source>
</evidence>
<comment type="catalytic activity">
    <reaction evidence="1 15">
        <text>5-(2-hydroxyethyl)-4-methylthiazole + ATP = 4-methyl-5-(2-phosphooxyethyl)-thiazole + ADP + H(+)</text>
        <dbReference type="Rhea" id="RHEA:24212"/>
        <dbReference type="ChEBI" id="CHEBI:15378"/>
        <dbReference type="ChEBI" id="CHEBI:17957"/>
        <dbReference type="ChEBI" id="CHEBI:30616"/>
        <dbReference type="ChEBI" id="CHEBI:58296"/>
        <dbReference type="ChEBI" id="CHEBI:456216"/>
        <dbReference type="EC" id="2.7.1.50"/>
    </reaction>
</comment>
<keyword evidence="6 15" id="KW-0547">Nucleotide-binding</keyword>
<name>A0A1T4JRY3_9FUSO</name>
<comment type="pathway">
    <text evidence="2 15">Cofactor biosynthesis; thiamine diphosphate biosynthesis; 4-methyl-5-(2-phosphoethyl)-thiazole from 5-(2-hydroxyethyl)-4-methylthiazole: step 1/1.</text>
</comment>
<dbReference type="Gene3D" id="3.40.1190.20">
    <property type="match status" value="1"/>
</dbReference>
<keyword evidence="7 15" id="KW-0418">Kinase</keyword>
<feature type="binding site" evidence="15">
    <location>
        <position position="254"/>
    </location>
    <ligand>
        <name>substrate</name>
    </ligand>
</feature>
<dbReference type="SUPFAM" id="SSF51391">
    <property type="entry name" value="Thiamin phosphate synthase"/>
    <property type="match status" value="1"/>
</dbReference>
<evidence type="ECO:0000259" key="16">
    <source>
        <dbReference type="Pfam" id="PF02581"/>
    </source>
</evidence>
<dbReference type="CDD" id="cd00564">
    <property type="entry name" value="TMP_TenI"/>
    <property type="match status" value="1"/>
</dbReference>
<evidence type="ECO:0000256" key="7">
    <source>
        <dbReference type="ARBA" id="ARBA00022777"/>
    </source>
</evidence>
<evidence type="ECO:0000256" key="1">
    <source>
        <dbReference type="ARBA" id="ARBA00001771"/>
    </source>
</evidence>
<dbReference type="InterPro" id="IPR029056">
    <property type="entry name" value="Ribokinase-like"/>
</dbReference>
<evidence type="ECO:0000313" key="18">
    <source>
        <dbReference type="Proteomes" id="UP000191153"/>
    </source>
</evidence>
<dbReference type="HAMAP" id="MF_00228">
    <property type="entry name" value="Thz_kinase"/>
    <property type="match status" value="1"/>
</dbReference>
<dbReference type="GO" id="GO:0005524">
    <property type="term" value="F:ATP binding"/>
    <property type="evidence" value="ECO:0007669"/>
    <property type="project" value="UniProtKB-UniRule"/>
</dbReference>
<comment type="similarity">
    <text evidence="15">Belongs to the Thz kinase family.</text>
</comment>
<dbReference type="FunFam" id="3.20.20.70:FF:000096">
    <property type="entry name" value="Thiamine-phosphate synthase"/>
    <property type="match status" value="1"/>
</dbReference>
<evidence type="ECO:0000256" key="5">
    <source>
        <dbReference type="ARBA" id="ARBA00022723"/>
    </source>
</evidence>
<dbReference type="UniPathway" id="UPA00060">
    <property type="reaction ID" value="UER00139"/>
</dbReference>
<dbReference type="GO" id="GO:0004789">
    <property type="term" value="F:thiamine-phosphate diphosphorylase activity"/>
    <property type="evidence" value="ECO:0007669"/>
    <property type="project" value="UniProtKB-UniRule"/>
</dbReference>
<dbReference type="Pfam" id="PF02110">
    <property type="entry name" value="HK"/>
    <property type="match status" value="1"/>
</dbReference>
<dbReference type="NCBIfam" id="TIGR00693">
    <property type="entry name" value="thiE"/>
    <property type="match status" value="1"/>
</dbReference>
<evidence type="ECO:0000256" key="12">
    <source>
        <dbReference type="ARBA" id="ARBA00047851"/>
    </source>
</evidence>
<dbReference type="InterPro" id="IPR013785">
    <property type="entry name" value="Aldolase_TIM"/>
</dbReference>
<feature type="binding site" evidence="14">
    <location>
        <begin position="186"/>
        <end position="187"/>
    </location>
    <ligand>
        <name>2-[(2R,5Z)-2-carboxy-4-methylthiazol-5(2H)-ylidene]ethyl phosphate</name>
        <dbReference type="ChEBI" id="CHEBI:62899"/>
    </ligand>
</feature>
<gene>
    <name evidence="15" type="primary">thiM</name>
    <name evidence="14" type="synonym">thiE</name>
    <name evidence="17" type="ORF">SAMN02745174_00023</name>
</gene>
<protein>
    <recommendedName>
        <fullName evidence="14 15">Multifunctional fusion protein</fullName>
    </recommendedName>
    <domain>
        <recommendedName>
            <fullName evidence="14">Thiamine-phosphate synthase</fullName>
            <shortName evidence="14">TP synthase</shortName>
            <shortName evidence="14">TPS</shortName>
            <ecNumber evidence="14">2.5.1.3</ecNumber>
        </recommendedName>
        <alternativeName>
            <fullName evidence="14">Thiamine-phosphate pyrophosphorylase</fullName>
            <shortName evidence="14">TMP pyrophosphorylase</shortName>
            <shortName evidence="14">TMP-PPase</shortName>
        </alternativeName>
    </domain>
    <domain>
        <recommendedName>
            <fullName evidence="15">Hydroxyethylthiazole kinase</fullName>
            <ecNumber evidence="15">2.7.1.50</ecNumber>
        </recommendedName>
        <alternativeName>
            <fullName evidence="15">4-methyl-5-beta-hydroxyethylthiazole kinase</fullName>
            <shortName evidence="15">TH kinase</shortName>
            <shortName evidence="15">Thz kinase</shortName>
        </alternativeName>
    </domain>
</protein>
<comment type="catalytic activity">
    <reaction evidence="13 14">
        <text>2-[(2R,5Z)-2-carboxy-4-methylthiazol-5(2H)-ylidene]ethyl phosphate + 4-amino-2-methyl-5-(diphosphooxymethyl)pyrimidine + 2 H(+) = thiamine phosphate + CO2 + diphosphate</text>
        <dbReference type="Rhea" id="RHEA:47844"/>
        <dbReference type="ChEBI" id="CHEBI:15378"/>
        <dbReference type="ChEBI" id="CHEBI:16526"/>
        <dbReference type="ChEBI" id="CHEBI:33019"/>
        <dbReference type="ChEBI" id="CHEBI:37575"/>
        <dbReference type="ChEBI" id="CHEBI:57841"/>
        <dbReference type="ChEBI" id="CHEBI:62899"/>
        <dbReference type="EC" id="2.5.1.3"/>
    </reaction>
</comment>
<dbReference type="EC" id="2.5.1.3" evidence="14"/>
<feature type="binding site" evidence="14">
    <location>
        <position position="90"/>
    </location>
    <ligand>
        <name>Mg(2+)</name>
        <dbReference type="ChEBI" id="CHEBI:18420"/>
    </ligand>
</feature>
<comment type="catalytic activity">
    <reaction evidence="11 14">
        <text>4-methyl-5-(2-phosphooxyethyl)-thiazole + 4-amino-2-methyl-5-(diphosphooxymethyl)pyrimidine + H(+) = thiamine phosphate + diphosphate</text>
        <dbReference type="Rhea" id="RHEA:22328"/>
        <dbReference type="ChEBI" id="CHEBI:15378"/>
        <dbReference type="ChEBI" id="CHEBI:33019"/>
        <dbReference type="ChEBI" id="CHEBI:37575"/>
        <dbReference type="ChEBI" id="CHEBI:57841"/>
        <dbReference type="ChEBI" id="CHEBI:58296"/>
        <dbReference type="EC" id="2.5.1.3"/>
    </reaction>
</comment>
<comment type="similarity">
    <text evidence="14">Belongs to the thiamine-phosphate synthase family.</text>
</comment>
<dbReference type="GO" id="GO:0009229">
    <property type="term" value="P:thiamine diphosphate biosynthetic process"/>
    <property type="evidence" value="ECO:0007669"/>
    <property type="project" value="UniProtKB-UniRule"/>
</dbReference>
<dbReference type="Proteomes" id="UP000191153">
    <property type="component" value="Unassembled WGS sequence"/>
</dbReference>